<reference evidence="6 7" key="1">
    <citation type="submission" date="2020-08" db="EMBL/GenBank/DDBJ databases">
        <title>Sequencing the genomes of 1000 actinobacteria strains.</title>
        <authorList>
            <person name="Klenk H.-P."/>
        </authorList>
    </citation>
    <scope>NUCLEOTIDE SEQUENCE [LARGE SCALE GENOMIC DNA]</scope>
    <source>
        <strain evidence="6 7">DSM 46887</strain>
    </source>
</reference>
<dbReference type="Gene3D" id="3.40.50.2000">
    <property type="entry name" value="Glycogen Phosphorylase B"/>
    <property type="match status" value="2"/>
</dbReference>
<keyword evidence="7" id="KW-1185">Reference proteome</keyword>
<dbReference type="GO" id="GO:0016757">
    <property type="term" value="F:glycosyltransferase activity"/>
    <property type="evidence" value="ECO:0007669"/>
    <property type="project" value="UniProtKB-KW"/>
</dbReference>
<dbReference type="PANTHER" id="PTHR45947">
    <property type="entry name" value="SULFOQUINOVOSYL TRANSFERASE SQD2"/>
    <property type="match status" value="1"/>
</dbReference>
<dbReference type="SUPFAM" id="SSF53756">
    <property type="entry name" value="UDP-Glycosyltransferase/glycogen phosphorylase"/>
    <property type="match status" value="1"/>
</dbReference>
<evidence type="ECO:0000256" key="2">
    <source>
        <dbReference type="ARBA" id="ARBA00022679"/>
    </source>
</evidence>
<name>A0A7W9MIK9_9ACTN</name>
<dbReference type="Proteomes" id="UP000540685">
    <property type="component" value="Unassembled WGS sequence"/>
</dbReference>
<accession>A0A7W9MIK9</accession>
<dbReference type="RefSeq" id="WP_311734009.1">
    <property type="nucleotide sequence ID" value="NZ_JACHMP010000001.1"/>
</dbReference>
<evidence type="ECO:0000313" key="7">
    <source>
        <dbReference type="Proteomes" id="UP000540685"/>
    </source>
</evidence>
<gene>
    <name evidence="6" type="ORF">F4562_005389</name>
</gene>
<comment type="caution">
    <text evidence="6">The sequence shown here is derived from an EMBL/GenBank/DDBJ whole genome shotgun (WGS) entry which is preliminary data.</text>
</comment>
<feature type="domain" description="Glycosyl transferase family 1" evidence="4">
    <location>
        <begin position="241"/>
        <end position="396"/>
    </location>
</feature>
<evidence type="ECO:0000256" key="1">
    <source>
        <dbReference type="ARBA" id="ARBA00022676"/>
    </source>
</evidence>
<dbReference type="Pfam" id="PF13439">
    <property type="entry name" value="Glyco_transf_4"/>
    <property type="match status" value="1"/>
</dbReference>
<dbReference type="AlphaFoldDB" id="A0A7W9MIK9"/>
<protein>
    <submittedName>
        <fullName evidence="6">Glycosyltransferase involved in cell wall biosynthesis</fullName>
    </submittedName>
</protein>
<evidence type="ECO:0000259" key="5">
    <source>
        <dbReference type="Pfam" id="PF13439"/>
    </source>
</evidence>
<dbReference type="InterPro" id="IPR028098">
    <property type="entry name" value="Glyco_trans_4-like_N"/>
</dbReference>
<dbReference type="InterPro" id="IPR050194">
    <property type="entry name" value="Glycosyltransferase_grp1"/>
</dbReference>
<evidence type="ECO:0000256" key="3">
    <source>
        <dbReference type="SAM" id="MobiDB-lite"/>
    </source>
</evidence>
<keyword evidence="1" id="KW-0328">Glycosyltransferase</keyword>
<dbReference type="EMBL" id="JACHMP010000001">
    <property type="protein sequence ID" value="MBB5822327.1"/>
    <property type="molecule type" value="Genomic_DNA"/>
</dbReference>
<dbReference type="Pfam" id="PF00534">
    <property type="entry name" value="Glycos_transf_1"/>
    <property type="match status" value="1"/>
</dbReference>
<dbReference type="InterPro" id="IPR001296">
    <property type="entry name" value="Glyco_trans_1"/>
</dbReference>
<feature type="domain" description="Glycosyltransferase subfamily 4-like N-terminal" evidence="5">
    <location>
        <begin position="20"/>
        <end position="160"/>
    </location>
</feature>
<keyword evidence="2 6" id="KW-0808">Transferase</keyword>
<feature type="region of interest" description="Disordered" evidence="3">
    <location>
        <begin position="180"/>
        <end position="235"/>
    </location>
</feature>
<evidence type="ECO:0000313" key="6">
    <source>
        <dbReference type="EMBL" id="MBB5822327.1"/>
    </source>
</evidence>
<organism evidence="6 7">
    <name type="scientific">Streptosporangium becharense</name>
    <dbReference type="NCBI Taxonomy" id="1816182"/>
    <lineage>
        <taxon>Bacteria</taxon>
        <taxon>Bacillati</taxon>
        <taxon>Actinomycetota</taxon>
        <taxon>Actinomycetes</taxon>
        <taxon>Streptosporangiales</taxon>
        <taxon>Streptosporangiaceae</taxon>
        <taxon>Streptosporangium</taxon>
    </lineage>
</organism>
<evidence type="ECO:0000259" key="4">
    <source>
        <dbReference type="Pfam" id="PF00534"/>
    </source>
</evidence>
<sequence length="436" mass="46488">MDITVLMNAGPWLPVPPHGYGGIEAVVATLVPELRACGVRVVLATVGTSTLRADGRVHVFDEEQFAHLQRPYNQVMGVAHAHLHRVVTELHRREDIDLVHDHVEAVGLGVLGAMGPSGPPVLHTLHWDLRKHPELYGGFDGGGRVWVNGVSRSQLARAPHNLRRHSLGWAYLATPLAGPPAVPRTGSPDGLPGGSRADDLLGGSPVGDPTGDLPLGSPGGSPAGTDGAVRTGAARDHDGPVVMLGRISPLKGQHLGARLCRELGLPLVLAGPVGGLRGPGELAEALADPDHPAHTGPDVAYHRELLAPYVDGEFVRWVGAVDGAERDRLLRGARAALFPVQWDEPGGTAVVEALACGTPVVGLRRGCLPELVEHGRTGLLADTEEELRGCLKRVEEIDPDECRRSAARRFSPAVMAERYLEFYRRALDLTARARRK</sequence>
<feature type="compositionally biased region" description="Low complexity" evidence="3">
    <location>
        <begin position="207"/>
        <end position="216"/>
    </location>
</feature>
<dbReference type="PANTHER" id="PTHR45947:SF3">
    <property type="entry name" value="SULFOQUINOVOSYL TRANSFERASE SQD2"/>
    <property type="match status" value="1"/>
</dbReference>
<dbReference type="GO" id="GO:1901137">
    <property type="term" value="P:carbohydrate derivative biosynthetic process"/>
    <property type="evidence" value="ECO:0007669"/>
    <property type="project" value="UniProtKB-ARBA"/>
</dbReference>
<proteinExistence type="predicted"/>